<protein>
    <recommendedName>
        <fullName evidence="2">C-type lectin domain-containing protein</fullName>
    </recommendedName>
</protein>
<dbReference type="InterPro" id="IPR016187">
    <property type="entry name" value="CTDL_fold"/>
</dbReference>
<accession>A0A6J8C228</accession>
<keyword evidence="4" id="KW-1185">Reference proteome</keyword>
<proteinExistence type="predicted"/>
<dbReference type="CDD" id="cd00037">
    <property type="entry name" value="CLECT"/>
    <property type="match status" value="1"/>
</dbReference>
<dbReference type="PANTHER" id="PTHR22803">
    <property type="entry name" value="MANNOSE, PHOSPHOLIPASE, LECTIN RECEPTOR RELATED"/>
    <property type="match status" value="1"/>
</dbReference>
<evidence type="ECO:0000259" key="2">
    <source>
        <dbReference type="PROSITE" id="PS50041"/>
    </source>
</evidence>
<dbReference type="SMART" id="SM00034">
    <property type="entry name" value="CLECT"/>
    <property type="match status" value="1"/>
</dbReference>
<dbReference type="EMBL" id="CACVKT020004223">
    <property type="protein sequence ID" value="CAC5388677.1"/>
    <property type="molecule type" value="Genomic_DNA"/>
</dbReference>
<name>A0A6J8C228_MYTCO</name>
<dbReference type="Gene3D" id="3.10.100.10">
    <property type="entry name" value="Mannose-Binding Protein A, subunit A"/>
    <property type="match status" value="1"/>
</dbReference>
<evidence type="ECO:0000313" key="3">
    <source>
        <dbReference type="EMBL" id="CAC5388677.1"/>
    </source>
</evidence>
<dbReference type="Proteomes" id="UP000507470">
    <property type="component" value="Unassembled WGS sequence"/>
</dbReference>
<dbReference type="InterPro" id="IPR050111">
    <property type="entry name" value="C-type_lectin/snaclec_domain"/>
</dbReference>
<dbReference type="PROSITE" id="PS50041">
    <property type="entry name" value="C_TYPE_LECTIN_2"/>
    <property type="match status" value="1"/>
</dbReference>
<dbReference type="Pfam" id="PF00059">
    <property type="entry name" value="Lectin_C"/>
    <property type="match status" value="1"/>
</dbReference>
<organism evidence="3 4">
    <name type="scientific">Mytilus coruscus</name>
    <name type="common">Sea mussel</name>
    <dbReference type="NCBI Taxonomy" id="42192"/>
    <lineage>
        <taxon>Eukaryota</taxon>
        <taxon>Metazoa</taxon>
        <taxon>Spiralia</taxon>
        <taxon>Lophotrochozoa</taxon>
        <taxon>Mollusca</taxon>
        <taxon>Bivalvia</taxon>
        <taxon>Autobranchia</taxon>
        <taxon>Pteriomorphia</taxon>
        <taxon>Mytilida</taxon>
        <taxon>Mytiloidea</taxon>
        <taxon>Mytilidae</taxon>
        <taxon>Mytilinae</taxon>
        <taxon>Mytilus</taxon>
    </lineage>
</organism>
<reference evidence="3 4" key="1">
    <citation type="submission" date="2020-06" db="EMBL/GenBank/DDBJ databases">
        <authorList>
            <person name="Li R."/>
            <person name="Bekaert M."/>
        </authorList>
    </citation>
    <scope>NUCLEOTIDE SEQUENCE [LARGE SCALE GENOMIC DNA]</scope>
    <source>
        <strain evidence="4">wild</strain>
    </source>
</reference>
<feature type="domain" description="C-type lectin" evidence="2">
    <location>
        <begin position="59"/>
        <end position="167"/>
    </location>
</feature>
<dbReference type="PROSITE" id="PS00615">
    <property type="entry name" value="C_TYPE_LECTIN_1"/>
    <property type="match status" value="1"/>
</dbReference>
<gene>
    <name evidence="3" type="ORF">MCOR_23926</name>
</gene>
<dbReference type="InterPro" id="IPR018378">
    <property type="entry name" value="C-type_lectin_CS"/>
</dbReference>
<evidence type="ECO:0000256" key="1">
    <source>
        <dbReference type="ARBA" id="ARBA00023157"/>
    </source>
</evidence>
<dbReference type="SUPFAM" id="SSF56436">
    <property type="entry name" value="C-type lectin-like"/>
    <property type="match status" value="1"/>
</dbReference>
<dbReference type="InterPro" id="IPR016186">
    <property type="entry name" value="C-type_lectin-like/link_sf"/>
</dbReference>
<sequence>MCLSNGGHDEHIGYDFCLNSFSNCSDLKMECTEEVNKCTFGKSVSLENNSTCKQNEVYKKFCEIYKGELAVIENEAEQLFLESYLNSTWRNANQTDGVWISGTDLLVDGEWIWAKEGRSINYFRWAPGQPDSSHMNLGGEDCIDLIRSKNFMWNDAPCESHINFVCERP</sequence>
<evidence type="ECO:0000313" key="4">
    <source>
        <dbReference type="Proteomes" id="UP000507470"/>
    </source>
</evidence>
<keyword evidence="1" id="KW-1015">Disulfide bond</keyword>
<dbReference type="InterPro" id="IPR001304">
    <property type="entry name" value="C-type_lectin-like"/>
</dbReference>
<dbReference type="OrthoDB" id="6110379at2759"/>
<dbReference type="AlphaFoldDB" id="A0A6J8C228"/>